<dbReference type="EMBL" id="HBUF01576191">
    <property type="protein sequence ID" value="CAG6768409.1"/>
    <property type="molecule type" value="Transcribed_RNA"/>
</dbReference>
<evidence type="ECO:0000313" key="2">
    <source>
        <dbReference type="EMBL" id="CAG6615611.1"/>
    </source>
</evidence>
<reference evidence="2" key="1">
    <citation type="submission" date="2021-05" db="EMBL/GenBank/DDBJ databases">
        <authorList>
            <person name="Alioto T."/>
            <person name="Alioto T."/>
            <person name="Gomez Garrido J."/>
        </authorList>
    </citation>
    <scope>NUCLEOTIDE SEQUENCE</scope>
</reference>
<sequence length="103" mass="12063">MGSPTLVWVMFPLCYPVSTSRHLSEVMPLQLPLWRWQQVRSLLASSTSLFRKTVAVTLHLLSLLWSMLCICYSLLNLCEKPKGRRLRRFRPSFIKRVEQVLES</sequence>
<name>A0A8D8LV10_9HEMI</name>
<keyword evidence="1" id="KW-1133">Transmembrane helix</keyword>
<dbReference type="EMBL" id="HBUF01576190">
    <property type="protein sequence ID" value="CAG6768407.1"/>
    <property type="molecule type" value="Transcribed_RNA"/>
</dbReference>
<dbReference type="EMBL" id="HBUF01416986">
    <property type="protein sequence ID" value="CAG6740062.1"/>
    <property type="molecule type" value="Transcribed_RNA"/>
</dbReference>
<keyword evidence="1" id="KW-0472">Membrane</keyword>
<feature type="transmembrane region" description="Helical" evidence="1">
    <location>
        <begin position="56"/>
        <end position="78"/>
    </location>
</feature>
<dbReference type="EMBL" id="HBUF01416987">
    <property type="protein sequence ID" value="CAG6740064.1"/>
    <property type="molecule type" value="Transcribed_RNA"/>
</dbReference>
<organism evidence="2">
    <name type="scientific">Cacopsylla melanoneura</name>
    <dbReference type="NCBI Taxonomy" id="428564"/>
    <lineage>
        <taxon>Eukaryota</taxon>
        <taxon>Metazoa</taxon>
        <taxon>Ecdysozoa</taxon>
        <taxon>Arthropoda</taxon>
        <taxon>Hexapoda</taxon>
        <taxon>Insecta</taxon>
        <taxon>Pterygota</taxon>
        <taxon>Neoptera</taxon>
        <taxon>Paraneoptera</taxon>
        <taxon>Hemiptera</taxon>
        <taxon>Sternorrhyncha</taxon>
        <taxon>Psylloidea</taxon>
        <taxon>Psyllidae</taxon>
        <taxon>Psyllinae</taxon>
        <taxon>Cacopsylla</taxon>
    </lineage>
</organism>
<protein>
    <submittedName>
        <fullName evidence="2">Uncharacterized protein</fullName>
    </submittedName>
</protein>
<accession>A0A8D8LV10</accession>
<proteinExistence type="predicted"/>
<dbReference type="EMBL" id="HBUF01033359">
    <property type="protein sequence ID" value="CAG6615615.1"/>
    <property type="molecule type" value="Transcribed_RNA"/>
</dbReference>
<evidence type="ECO:0000256" key="1">
    <source>
        <dbReference type="SAM" id="Phobius"/>
    </source>
</evidence>
<dbReference type="EMBL" id="HBUF01244009">
    <property type="protein sequence ID" value="CAG6677887.1"/>
    <property type="molecule type" value="Transcribed_RNA"/>
</dbReference>
<dbReference type="AlphaFoldDB" id="A0A8D8LV10"/>
<dbReference type="EMBL" id="HBUF01033358">
    <property type="protein sequence ID" value="CAG6615611.1"/>
    <property type="molecule type" value="Transcribed_RNA"/>
</dbReference>
<keyword evidence="1" id="KW-0812">Transmembrane</keyword>